<evidence type="ECO:0000313" key="4">
    <source>
        <dbReference type="Proteomes" id="UP001206983"/>
    </source>
</evidence>
<dbReference type="EMBL" id="JTEO01000002">
    <property type="protein sequence ID" value="MCQ6962371.1"/>
    <property type="molecule type" value="Genomic_DNA"/>
</dbReference>
<dbReference type="InterPro" id="IPR043712">
    <property type="entry name" value="DUF5652"/>
</dbReference>
<feature type="domain" description="DUF5652" evidence="2">
    <location>
        <begin position="8"/>
        <end position="65"/>
    </location>
</feature>
<organism evidence="3 4">
    <name type="scientific">Methanolobus chelungpuianus</name>
    <dbReference type="NCBI Taxonomy" id="502115"/>
    <lineage>
        <taxon>Archaea</taxon>
        <taxon>Methanobacteriati</taxon>
        <taxon>Methanobacteriota</taxon>
        <taxon>Stenosarchaea group</taxon>
        <taxon>Methanomicrobia</taxon>
        <taxon>Methanosarcinales</taxon>
        <taxon>Methanosarcinaceae</taxon>
        <taxon>Methanolobus</taxon>
    </lineage>
</organism>
<keyword evidence="1" id="KW-0472">Membrane</keyword>
<evidence type="ECO:0000259" key="2">
    <source>
        <dbReference type="Pfam" id="PF18893"/>
    </source>
</evidence>
<reference evidence="3 4" key="1">
    <citation type="journal article" date="2011" name="Appl. Environ. Microbiol.">
        <title>Methanogenic archaea isolated from Taiwan's Chelungpu fault.</title>
        <authorList>
            <person name="Wu S.Y."/>
            <person name="Lai M.C."/>
        </authorList>
    </citation>
    <scope>NUCLEOTIDE SEQUENCE [LARGE SCALE GENOMIC DNA]</scope>
    <source>
        <strain evidence="3 4">St545Mb</strain>
    </source>
</reference>
<evidence type="ECO:0000256" key="1">
    <source>
        <dbReference type="SAM" id="Phobius"/>
    </source>
</evidence>
<dbReference type="AlphaFoldDB" id="A0AAE3H9T3"/>
<keyword evidence="1" id="KW-1133">Transmembrane helix</keyword>
<feature type="transmembrane region" description="Helical" evidence="1">
    <location>
        <begin position="38"/>
        <end position="59"/>
    </location>
</feature>
<dbReference type="Pfam" id="PF18893">
    <property type="entry name" value="DUF5652"/>
    <property type="match status" value="1"/>
</dbReference>
<proteinExistence type="predicted"/>
<comment type="caution">
    <text evidence="3">The sequence shown here is derived from an EMBL/GenBank/DDBJ whole genome shotgun (WGS) entry which is preliminary data.</text>
</comment>
<protein>
    <recommendedName>
        <fullName evidence="2">DUF5652 domain-containing protein</fullName>
    </recommendedName>
</protein>
<keyword evidence="1" id="KW-0812">Transmembrane</keyword>
<accession>A0AAE3H9T3</accession>
<sequence length="67" mass="7640">MATEGSGWFLALIIVLAIWELLWKGIGLWKAAKKEQKYWFIAMLVLNTAGILPILYIFLFQKGKKGV</sequence>
<name>A0AAE3H9T3_9EURY</name>
<evidence type="ECO:0000313" key="3">
    <source>
        <dbReference type="EMBL" id="MCQ6962371.1"/>
    </source>
</evidence>
<dbReference type="Proteomes" id="UP001206983">
    <property type="component" value="Unassembled WGS sequence"/>
</dbReference>
<keyword evidence="4" id="KW-1185">Reference proteome</keyword>
<feature type="transmembrane region" description="Helical" evidence="1">
    <location>
        <begin position="6"/>
        <end position="26"/>
    </location>
</feature>
<gene>
    <name evidence="3" type="ORF">PV02_03185</name>
</gene>